<dbReference type="InterPro" id="IPR016047">
    <property type="entry name" value="M23ase_b-sheet_dom"/>
</dbReference>
<dbReference type="CDD" id="cd10969">
    <property type="entry name" value="CE4_Ecf1_like_5s"/>
    <property type="match status" value="1"/>
</dbReference>
<comment type="subcellular location">
    <subcellularLocation>
        <location evidence="1">Secreted</location>
    </subcellularLocation>
</comment>
<keyword evidence="5" id="KW-1185">Reference proteome</keyword>
<name>A0ABT1RLK4_9FIRM</name>
<organism evidence="4 5">
    <name type="scientific">Anaerovorax odorimutans</name>
    <dbReference type="NCBI Taxonomy" id="109327"/>
    <lineage>
        <taxon>Bacteria</taxon>
        <taxon>Bacillati</taxon>
        <taxon>Bacillota</taxon>
        <taxon>Clostridia</taxon>
        <taxon>Peptostreptococcales</taxon>
        <taxon>Anaerovoracaceae</taxon>
        <taxon>Anaerovorax</taxon>
    </lineage>
</organism>
<evidence type="ECO:0000259" key="3">
    <source>
        <dbReference type="PROSITE" id="PS51677"/>
    </source>
</evidence>
<keyword evidence="2" id="KW-0732">Signal</keyword>
<dbReference type="RefSeq" id="WP_256131227.1">
    <property type="nucleotide sequence ID" value="NZ_JANFXK010000003.1"/>
</dbReference>
<dbReference type="Gene3D" id="3.20.20.370">
    <property type="entry name" value="Glycoside hydrolase/deacetylase"/>
    <property type="match status" value="1"/>
</dbReference>
<sequence>MRKRTIKLLLLILIGLVTGVLIFCLHGFHQPSAARSSGNIKWVDFDVTYEAMKDTMEIDIQTHEQETHISWIDSLAYLGAKYGGDFKNYQKTDLSLFVKKLQEGQDLEDFTKNMKYFPYYKKAYGAVLGGFLGYYKLEVPSDDGGTRWVERYGLKAFSPIAEGYWYTHFDDFGQNRSYGYSRQHLGHDLMAGTGTPVVAVEGGVIEALGWNQYGGWRLGIRSFDKERYYYYAHLRKDHPYAENLVIGQTVSPGQVLGYVGQTGYSLKENTNNIDTPHLHFGMQLVLDEKAKDSPNQVWINLYAITRLLENHKSTVEKVGSEYVRKYGFSEESYYLASAKEDKKSQVKLPVLMYHGLLKDPKMHNNYVISPDLFENDLQYLKKNGYTTILVSDLIDYVENGTPLPEKPVLLTFDDGYYNNYFYGFPLLEKYKMKAVISIIGKHTDDFSKVNDNHATYSHVTWKQIQEMLASGLVEIQNHSYNSHDNKGGRKGVLKLSGESDDAYGKFLRKDLLKLQKRMRENTGITPTTFTYPFGAISDSSLPIIKELGFKASLGCREGINTITKGDPDCLYKIKRYLRTPEKSSSDFFKKVESDLKEQ</sequence>
<dbReference type="InterPro" id="IPR011330">
    <property type="entry name" value="Glyco_hydro/deAcase_b/a-brl"/>
</dbReference>
<dbReference type="PROSITE" id="PS51677">
    <property type="entry name" value="NODB"/>
    <property type="match status" value="1"/>
</dbReference>
<dbReference type="Proteomes" id="UP001524502">
    <property type="component" value="Unassembled WGS sequence"/>
</dbReference>
<evidence type="ECO:0000256" key="1">
    <source>
        <dbReference type="ARBA" id="ARBA00004613"/>
    </source>
</evidence>
<protein>
    <submittedName>
        <fullName evidence="4">Polysaccharide deacetylase family protein</fullName>
    </submittedName>
</protein>
<dbReference type="InterPro" id="IPR002509">
    <property type="entry name" value="NODB_dom"/>
</dbReference>
<gene>
    <name evidence="4" type="ORF">NE619_04845</name>
</gene>
<dbReference type="EMBL" id="JANFXK010000003">
    <property type="protein sequence ID" value="MCQ4636045.1"/>
    <property type="molecule type" value="Genomic_DNA"/>
</dbReference>
<reference evidence="4 5" key="1">
    <citation type="submission" date="2022-06" db="EMBL/GenBank/DDBJ databases">
        <title>Isolation of gut microbiota from human fecal samples.</title>
        <authorList>
            <person name="Pamer E.G."/>
            <person name="Barat B."/>
            <person name="Waligurski E."/>
            <person name="Medina S."/>
            <person name="Paddock L."/>
            <person name="Mostad J."/>
        </authorList>
    </citation>
    <scope>NUCLEOTIDE SEQUENCE [LARGE SCALE GENOMIC DNA]</scope>
    <source>
        <strain evidence="4 5">SL.3.17</strain>
    </source>
</reference>
<dbReference type="Pfam" id="PF01522">
    <property type="entry name" value="Polysacc_deac_1"/>
    <property type="match status" value="1"/>
</dbReference>
<dbReference type="Pfam" id="PF01551">
    <property type="entry name" value="Peptidase_M23"/>
    <property type="match status" value="1"/>
</dbReference>
<evidence type="ECO:0000313" key="5">
    <source>
        <dbReference type="Proteomes" id="UP001524502"/>
    </source>
</evidence>
<dbReference type="SUPFAM" id="SSF51261">
    <property type="entry name" value="Duplicated hybrid motif"/>
    <property type="match status" value="1"/>
</dbReference>
<proteinExistence type="predicted"/>
<dbReference type="InterPro" id="IPR051398">
    <property type="entry name" value="Polysacch_Deacetylase"/>
</dbReference>
<dbReference type="SUPFAM" id="SSF88713">
    <property type="entry name" value="Glycoside hydrolase/deacetylase"/>
    <property type="match status" value="1"/>
</dbReference>
<evidence type="ECO:0000256" key="2">
    <source>
        <dbReference type="ARBA" id="ARBA00022729"/>
    </source>
</evidence>
<feature type="domain" description="NodB homology" evidence="3">
    <location>
        <begin position="406"/>
        <end position="598"/>
    </location>
</feature>
<evidence type="ECO:0000313" key="4">
    <source>
        <dbReference type="EMBL" id="MCQ4636045.1"/>
    </source>
</evidence>
<dbReference type="Gene3D" id="2.70.70.10">
    <property type="entry name" value="Glucose Permease (Domain IIA)"/>
    <property type="match status" value="1"/>
</dbReference>
<dbReference type="InterPro" id="IPR011055">
    <property type="entry name" value="Dup_hybrid_motif"/>
</dbReference>
<dbReference type="CDD" id="cd12797">
    <property type="entry name" value="M23_peptidase"/>
    <property type="match status" value="1"/>
</dbReference>
<dbReference type="PANTHER" id="PTHR34216:SF3">
    <property type="entry name" value="POLY-BETA-1,6-N-ACETYL-D-GLUCOSAMINE N-DEACETYLASE"/>
    <property type="match status" value="1"/>
</dbReference>
<dbReference type="PANTHER" id="PTHR34216">
    <property type="match status" value="1"/>
</dbReference>
<accession>A0ABT1RLK4</accession>
<comment type="caution">
    <text evidence="4">The sequence shown here is derived from an EMBL/GenBank/DDBJ whole genome shotgun (WGS) entry which is preliminary data.</text>
</comment>